<accession>A0A8E2JHG5</accession>
<dbReference type="AlphaFoldDB" id="A0A8E2JHG5"/>
<sequence length="205" mass="23323">MDPPQDDQDHSAQPANLASDAMGLIGRFPGEIRNRLYRFVLYQDVERAGVWVGSECRNCRQSERPPVLAQACAQIRREVSSIYYRENPFTWDNSAHACYPFVHHRCGRSVRARCLPHYLTPLFVIAHDPSRSHSRACNAVLFQEWIRSVGSEGLSWMRNLRITFTHCVVCNPRQSGSSWNPNVVAVFECDVLPAMLRSMAALSCE</sequence>
<name>A0A8E2JHG5_9PEZI</name>
<evidence type="ECO:0000313" key="2">
    <source>
        <dbReference type="Proteomes" id="UP000250266"/>
    </source>
</evidence>
<keyword evidence="2" id="KW-1185">Reference proteome</keyword>
<reference evidence="1 2" key="1">
    <citation type="journal article" date="2016" name="Nat. Commun.">
        <title>Ectomycorrhizal ecology is imprinted in the genome of the dominant symbiotic fungus Cenococcum geophilum.</title>
        <authorList>
            <consortium name="DOE Joint Genome Institute"/>
            <person name="Peter M."/>
            <person name="Kohler A."/>
            <person name="Ohm R.A."/>
            <person name="Kuo A."/>
            <person name="Krutzmann J."/>
            <person name="Morin E."/>
            <person name="Arend M."/>
            <person name="Barry K.W."/>
            <person name="Binder M."/>
            <person name="Choi C."/>
            <person name="Clum A."/>
            <person name="Copeland A."/>
            <person name="Grisel N."/>
            <person name="Haridas S."/>
            <person name="Kipfer T."/>
            <person name="LaButti K."/>
            <person name="Lindquist E."/>
            <person name="Lipzen A."/>
            <person name="Maire R."/>
            <person name="Meier B."/>
            <person name="Mihaltcheva S."/>
            <person name="Molinier V."/>
            <person name="Murat C."/>
            <person name="Poggeler S."/>
            <person name="Quandt C.A."/>
            <person name="Sperisen C."/>
            <person name="Tritt A."/>
            <person name="Tisserant E."/>
            <person name="Crous P.W."/>
            <person name="Henrissat B."/>
            <person name="Nehls U."/>
            <person name="Egli S."/>
            <person name="Spatafora J.W."/>
            <person name="Grigoriev I.V."/>
            <person name="Martin F.M."/>
        </authorList>
    </citation>
    <scope>NUCLEOTIDE SEQUENCE [LARGE SCALE GENOMIC DNA]</scope>
    <source>
        <strain evidence="1 2">CBS 459.81</strain>
    </source>
</reference>
<gene>
    <name evidence="1" type="ORF">K432DRAFT_471340</name>
</gene>
<dbReference type="OrthoDB" id="62952at2759"/>
<organism evidence="1 2">
    <name type="scientific">Lepidopterella palustris CBS 459.81</name>
    <dbReference type="NCBI Taxonomy" id="1314670"/>
    <lineage>
        <taxon>Eukaryota</taxon>
        <taxon>Fungi</taxon>
        <taxon>Dikarya</taxon>
        <taxon>Ascomycota</taxon>
        <taxon>Pezizomycotina</taxon>
        <taxon>Dothideomycetes</taxon>
        <taxon>Pleosporomycetidae</taxon>
        <taxon>Mytilinidiales</taxon>
        <taxon>Argynnaceae</taxon>
        <taxon>Lepidopterella</taxon>
    </lineage>
</organism>
<protein>
    <submittedName>
        <fullName evidence="1">Uncharacterized protein</fullName>
    </submittedName>
</protein>
<proteinExistence type="predicted"/>
<dbReference type="EMBL" id="KV744882">
    <property type="protein sequence ID" value="OCK82653.1"/>
    <property type="molecule type" value="Genomic_DNA"/>
</dbReference>
<evidence type="ECO:0000313" key="1">
    <source>
        <dbReference type="EMBL" id="OCK82653.1"/>
    </source>
</evidence>
<dbReference type="Proteomes" id="UP000250266">
    <property type="component" value="Unassembled WGS sequence"/>
</dbReference>